<feature type="compositionally biased region" description="Pro residues" evidence="1">
    <location>
        <begin position="28"/>
        <end position="40"/>
    </location>
</feature>
<dbReference type="CDD" id="cd00121">
    <property type="entry name" value="MATH"/>
    <property type="match status" value="1"/>
</dbReference>
<dbReference type="SUPFAM" id="SSF49599">
    <property type="entry name" value="TRAF domain-like"/>
    <property type="match status" value="1"/>
</dbReference>
<sequence>MGQELSALTAAEKPVPRVSCEIDEVTGAPPPRCVTPPRTPPRATMKDVTIKRPPRQRPAKAPGYLHRKRSEAKSFLRVSLRRWARSVGAWSLDAFRLRGYARNRRRIAGQHWEAPFFWDVGDWKSVRERPFRARVVSMDFERGGHAFNIDLYPGGFREDGRASVGAYLRYTGDRPCLELRLRLSVVDQRGGPDVAWRSGLALLGATARLDQGVVTNWGSARLVPRVWLAAGNGHPGLVVDDCVRFRVDVMILGERRVDVNPLGGLALPLAREVVGAPITPVKRRSITSPMKGRAR</sequence>
<dbReference type="InterPro" id="IPR008974">
    <property type="entry name" value="TRAF-like"/>
</dbReference>
<evidence type="ECO:0000256" key="1">
    <source>
        <dbReference type="SAM" id="MobiDB-lite"/>
    </source>
</evidence>
<accession>A0A8J2WTQ1</accession>
<comment type="caution">
    <text evidence="3">The sequence shown here is derived from an EMBL/GenBank/DDBJ whole genome shotgun (WGS) entry which is preliminary data.</text>
</comment>
<evidence type="ECO:0000313" key="3">
    <source>
        <dbReference type="EMBL" id="CAH0366789.1"/>
    </source>
</evidence>
<dbReference type="PROSITE" id="PS50144">
    <property type="entry name" value="MATH"/>
    <property type="match status" value="1"/>
</dbReference>
<reference evidence="3" key="1">
    <citation type="submission" date="2021-11" db="EMBL/GenBank/DDBJ databases">
        <authorList>
            <consortium name="Genoscope - CEA"/>
            <person name="William W."/>
        </authorList>
    </citation>
    <scope>NUCLEOTIDE SEQUENCE</scope>
</reference>
<feature type="domain" description="MATH" evidence="2">
    <location>
        <begin position="113"/>
        <end position="249"/>
    </location>
</feature>
<organism evidence="3 4">
    <name type="scientific">Pelagomonas calceolata</name>
    <dbReference type="NCBI Taxonomy" id="35677"/>
    <lineage>
        <taxon>Eukaryota</taxon>
        <taxon>Sar</taxon>
        <taxon>Stramenopiles</taxon>
        <taxon>Ochrophyta</taxon>
        <taxon>Pelagophyceae</taxon>
        <taxon>Pelagomonadales</taxon>
        <taxon>Pelagomonadaceae</taxon>
        <taxon>Pelagomonas</taxon>
    </lineage>
</organism>
<evidence type="ECO:0000313" key="4">
    <source>
        <dbReference type="Proteomes" id="UP000789595"/>
    </source>
</evidence>
<evidence type="ECO:0000259" key="2">
    <source>
        <dbReference type="PROSITE" id="PS50144"/>
    </source>
</evidence>
<dbReference type="InterPro" id="IPR002083">
    <property type="entry name" value="MATH/TRAF_dom"/>
</dbReference>
<dbReference type="EMBL" id="CAKKNE010000001">
    <property type="protein sequence ID" value="CAH0366789.1"/>
    <property type="molecule type" value="Genomic_DNA"/>
</dbReference>
<dbReference type="AlphaFoldDB" id="A0A8J2WTQ1"/>
<feature type="region of interest" description="Disordered" evidence="1">
    <location>
        <begin position="26"/>
        <end position="46"/>
    </location>
</feature>
<dbReference type="Gene3D" id="2.60.210.10">
    <property type="entry name" value="Apoptosis, Tumor Necrosis Factor Receptor Associated Protein 2, Chain A"/>
    <property type="match status" value="1"/>
</dbReference>
<proteinExistence type="predicted"/>
<protein>
    <recommendedName>
        <fullName evidence="2">MATH domain-containing protein</fullName>
    </recommendedName>
</protein>
<gene>
    <name evidence="3" type="ORF">PECAL_1P32980</name>
</gene>
<dbReference type="Proteomes" id="UP000789595">
    <property type="component" value="Unassembled WGS sequence"/>
</dbReference>
<keyword evidence="4" id="KW-1185">Reference proteome</keyword>
<name>A0A8J2WTQ1_9STRA</name>